<protein>
    <submittedName>
        <fullName evidence="1">Uncharacterized protein</fullName>
    </submittedName>
</protein>
<sequence length="86" mass="10023">MDLHRSTLLQTDQAVDKHFNRENCKFHADALHVHGIIKSIRTGLAMNNYDSFTWTVDTPPKKAGRYLSRPKFWVTQNLTRDPRSKV</sequence>
<accession>A0A438FKU2</accession>
<evidence type="ECO:0000313" key="2">
    <source>
        <dbReference type="Proteomes" id="UP000288805"/>
    </source>
</evidence>
<dbReference type="AlphaFoldDB" id="A0A438FKU2"/>
<evidence type="ECO:0000313" key="1">
    <source>
        <dbReference type="EMBL" id="RVW60607.1"/>
    </source>
</evidence>
<name>A0A438FKU2_VITVI</name>
<dbReference type="EMBL" id="QGNW01000849">
    <property type="protein sequence ID" value="RVW60607.1"/>
    <property type="molecule type" value="Genomic_DNA"/>
</dbReference>
<reference evidence="1 2" key="1">
    <citation type="journal article" date="2018" name="PLoS Genet.">
        <title>Population sequencing reveals clonal diversity and ancestral inbreeding in the grapevine cultivar Chardonnay.</title>
        <authorList>
            <person name="Roach M.J."/>
            <person name="Johnson D.L."/>
            <person name="Bohlmann J."/>
            <person name="van Vuuren H.J."/>
            <person name="Jones S.J."/>
            <person name="Pretorius I.S."/>
            <person name="Schmidt S.A."/>
            <person name="Borneman A.R."/>
        </authorList>
    </citation>
    <scope>NUCLEOTIDE SEQUENCE [LARGE SCALE GENOMIC DNA]</scope>
    <source>
        <strain evidence="2">cv. Chardonnay</strain>
        <tissue evidence="1">Leaf</tissue>
    </source>
</reference>
<gene>
    <name evidence="1" type="ORF">CK203_055483</name>
</gene>
<proteinExistence type="predicted"/>
<comment type="caution">
    <text evidence="1">The sequence shown here is derived from an EMBL/GenBank/DDBJ whole genome shotgun (WGS) entry which is preliminary data.</text>
</comment>
<dbReference type="Proteomes" id="UP000288805">
    <property type="component" value="Unassembled WGS sequence"/>
</dbReference>
<organism evidence="1 2">
    <name type="scientific">Vitis vinifera</name>
    <name type="common">Grape</name>
    <dbReference type="NCBI Taxonomy" id="29760"/>
    <lineage>
        <taxon>Eukaryota</taxon>
        <taxon>Viridiplantae</taxon>
        <taxon>Streptophyta</taxon>
        <taxon>Embryophyta</taxon>
        <taxon>Tracheophyta</taxon>
        <taxon>Spermatophyta</taxon>
        <taxon>Magnoliopsida</taxon>
        <taxon>eudicotyledons</taxon>
        <taxon>Gunneridae</taxon>
        <taxon>Pentapetalae</taxon>
        <taxon>rosids</taxon>
        <taxon>Vitales</taxon>
        <taxon>Vitaceae</taxon>
        <taxon>Viteae</taxon>
        <taxon>Vitis</taxon>
    </lineage>
</organism>